<gene>
    <name evidence="2" type="ORF">SAMN04488571_10553</name>
</gene>
<sequence>MRRPILAVIVGVIAVYACMHFFILPEAPDVTRIENITHLESPAYHPAILDLWEIAVESTGVENESAVLRKLEVDLAGDGAARVIWLYFYGDKDGEQHAYEAYAGPGGIVSAKSQKLAYSVQGVHPLALLREVDAIALEDIPFREQGMTLLLSPNAYGDHYNETRGRLYEVSDGVFRPVREVTFGPDARWYTITITPHRSPGSPPSPEEVLIAFTRQDLAAAESVAYG</sequence>
<name>A0A1G8ZWS8_9EURY</name>
<keyword evidence="1" id="KW-0812">Transmembrane</keyword>
<evidence type="ECO:0000313" key="3">
    <source>
        <dbReference type="Proteomes" id="UP000326500"/>
    </source>
</evidence>
<dbReference type="OrthoDB" id="105903at2157"/>
<keyword evidence="3" id="KW-1185">Reference proteome</keyword>
<evidence type="ECO:0000256" key="1">
    <source>
        <dbReference type="SAM" id="Phobius"/>
    </source>
</evidence>
<proteinExistence type="predicted"/>
<feature type="transmembrane region" description="Helical" evidence="1">
    <location>
        <begin position="5"/>
        <end position="24"/>
    </location>
</feature>
<organism evidence="2 3">
    <name type="scientific">Methanoculleus thermophilus</name>
    <dbReference type="NCBI Taxonomy" id="2200"/>
    <lineage>
        <taxon>Archaea</taxon>
        <taxon>Methanobacteriati</taxon>
        <taxon>Methanobacteriota</taxon>
        <taxon>Stenosarchaea group</taxon>
        <taxon>Methanomicrobia</taxon>
        <taxon>Methanomicrobiales</taxon>
        <taxon>Methanomicrobiaceae</taxon>
        <taxon>Methanoculleus</taxon>
    </lineage>
</organism>
<dbReference type="PROSITE" id="PS51257">
    <property type="entry name" value="PROKAR_LIPOPROTEIN"/>
    <property type="match status" value="1"/>
</dbReference>
<dbReference type="EMBL" id="FNFT01000005">
    <property type="protein sequence ID" value="SDK19451.1"/>
    <property type="molecule type" value="Genomic_DNA"/>
</dbReference>
<dbReference type="Proteomes" id="UP000326500">
    <property type="component" value="Unassembled WGS sequence"/>
</dbReference>
<keyword evidence="1" id="KW-1133">Transmembrane helix</keyword>
<protein>
    <submittedName>
        <fullName evidence="2">Uncharacterized protein</fullName>
    </submittedName>
</protein>
<dbReference type="AlphaFoldDB" id="A0A1G8ZWS8"/>
<accession>A0A1G8ZWS8</accession>
<reference evidence="2 3" key="1">
    <citation type="submission" date="2016-10" db="EMBL/GenBank/DDBJ databases">
        <authorList>
            <person name="Varghese N."/>
            <person name="Submissions S."/>
        </authorList>
    </citation>
    <scope>NUCLEOTIDE SEQUENCE [LARGE SCALE GENOMIC DNA]</scope>
    <source>
        <strain evidence="2 3">DSM 2373</strain>
    </source>
</reference>
<keyword evidence="1" id="KW-0472">Membrane</keyword>
<evidence type="ECO:0000313" key="2">
    <source>
        <dbReference type="EMBL" id="SDK19451.1"/>
    </source>
</evidence>
<dbReference type="RefSeq" id="WP_066957841.1">
    <property type="nucleotide sequence ID" value="NZ_BCNX01000008.1"/>
</dbReference>